<feature type="compositionally biased region" description="Low complexity" evidence="1">
    <location>
        <begin position="731"/>
        <end position="759"/>
    </location>
</feature>
<feature type="compositionally biased region" description="Basic and acidic residues" evidence="1">
    <location>
        <begin position="15"/>
        <end position="26"/>
    </location>
</feature>
<dbReference type="Proteomes" id="UP001165120">
    <property type="component" value="Unassembled WGS sequence"/>
</dbReference>
<feature type="compositionally biased region" description="Low complexity" evidence="1">
    <location>
        <begin position="636"/>
        <end position="651"/>
    </location>
</feature>
<reference evidence="2" key="1">
    <citation type="submission" date="2023-04" db="EMBL/GenBank/DDBJ databases">
        <title>Candida boidinii NBRC 10035.</title>
        <authorList>
            <person name="Ichikawa N."/>
            <person name="Sato H."/>
            <person name="Tonouchi N."/>
        </authorList>
    </citation>
    <scope>NUCLEOTIDE SEQUENCE</scope>
    <source>
        <strain evidence="2">NBRC 10035</strain>
    </source>
</reference>
<feature type="compositionally biased region" description="Polar residues" evidence="1">
    <location>
        <begin position="74"/>
        <end position="99"/>
    </location>
</feature>
<feature type="compositionally biased region" description="Low complexity" evidence="1">
    <location>
        <begin position="588"/>
        <end position="597"/>
    </location>
</feature>
<keyword evidence="3" id="KW-1185">Reference proteome</keyword>
<feature type="region of interest" description="Disordered" evidence="1">
    <location>
        <begin position="343"/>
        <end position="398"/>
    </location>
</feature>
<evidence type="ECO:0000256" key="1">
    <source>
        <dbReference type="SAM" id="MobiDB-lite"/>
    </source>
</evidence>
<dbReference type="AlphaFoldDB" id="A0A9W6WF67"/>
<feature type="compositionally biased region" description="Polar residues" evidence="1">
    <location>
        <begin position="603"/>
        <end position="613"/>
    </location>
</feature>
<feature type="compositionally biased region" description="Low complexity" evidence="1">
    <location>
        <begin position="364"/>
        <end position="395"/>
    </location>
</feature>
<feature type="compositionally biased region" description="Polar residues" evidence="1">
    <location>
        <begin position="522"/>
        <end position="533"/>
    </location>
</feature>
<evidence type="ECO:0000313" key="3">
    <source>
        <dbReference type="Proteomes" id="UP001165120"/>
    </source>
</evidence>
<feature type="region of interest" description="Disordered" evidence="1">
    <location>
        <begin position="113"/>
        <end position="138"/>
    </location>
</feature>
<gene>
    <name evidence="2" type="ORF">Cboi02_000112300</name>
</gene>
<proteinExistence type="predicted"/>
<feature type="region of interest" description="Disordered" evidence="1">
    <location>
        <begin position="1"/>
        <end position="26"/>
    </location>
</feature>
<accession>A0A9W6WF67</accession>
<name>A0A9W6WF67_CANBO</name>
<feature type="compositionally biased region" description="Polar residues" evidence="1">
    <location>
        <begin position="575"/>
        <end position="587"/>
    </location>
</feature>
<feature type="compositionally biased region" description="Polar residues" evidence="1">
    <location>
        <begin position="1"/>
        <end position="14"/>
    </location>
</feature>
<comment type="caution">
    <text evidence="2">The sequence shown here is derived from an EMBL/GenBank/DDBJ whole genome shotgun (WGS) entry which is preliminary data.</text>
</comment>
<evidence type="ECO:0000313" key="2">
    <source>
        <dbReference type="EMBL" id="GME67752.1"/>
    </source>
</evidence>
<feature type="compositionally biased region" description="Basic and acidic residues" evidence="1">
    <location>
        <begin position="540"/>
        <end position="555"/>
    </location>
</feature>
<feature type="region of interest" description="Disordered" evidence="1">
    <location>
        <begin position="250"/>
        <end position="279"/>
    </location>
</feature>
<feature type="region of interest" description="Disordered" evidence="1">
    <location>
        <begin position="45"/>
        <end position="99"/>
    </location>
</feature>
<feature type="compositionally biased region" description="Polar residues" evidence="1">
    <location>
        <begin position="870"/>
        <end position="887"/>
    </location>
</feature>
<feature type="compositionally biased region" description="Polar residues" evidence="1">
    <location>
        <begin position="834"/>
        <end position="849"/>
    </location>
</feature>
<feature type="compositionally biased region" description="Low complexity" evidence="1">
    <location>
        <begin position="126"/>
        <end position="137"/>
    </location>
</feature>
<feature type="region of interest" description="Disordered" evidence="1">
    <location>
        <begin position="469"/>
        <end position="920"/>
    </location>
</feature>
<feature type="compositionally biased region" description="Low complexity" evidence="1">
    <location>
        <begin position="47"/>
        <end position="73"/>
    </location>
</feature>
<sequence length="980" mass="104666">MSSYKRNQQTNELHQQPHDAEHPSKMIKVKDSIFSLLGWRKNAELASNNNTNNSYTSSSSLRPQQQQQQQQQQHLRNTPISRQAKNSAYTPSSSAGTDQSNASVYMQDVDTTPQLSFLKPPRIRSNINNTSHFNNNNDVSRSSINNKTFQSASLANHFNNSRNISGLIGNNSFSDRSALDVLSEYYDRLQQQNGYLNSALKNRNVLDDSQLDNSNIPSANTTNLANTTLDSQINTTNNNTSNRRIIQKKKSTTSIRRNDNNRNSNNSKLEGQIRKNKRKADEYLRDSLIKVDPMERSLLVKLKERMEIDKYYRSRMKYMNYYSRRPSSDSNGQLSQLRHAKLSTLSKKNANTSTTIKSNTSVESSSPLSKKSTLSSSSKTAPSTLTSSKLTTPKLTNKDGMFSATLEYDLNEDDDEDDEEMKADTHVKIETKSIMEKVKFNDTKSKQSRFSPISVPSAFDTLGKMAVRPEDKKPSISILSETKTPAQAPELNDIKKSSVSVGPSAGFGFNSKPAVPTAEADSLSTPINTTAPSNLLKASGNDEKPKANTADEKPRFGFGSALPAKSHDAKPAPSAATSNGFSFNKPASSSTSTTQTSLFAPNGNASSEKSSSKPLFGVTASGSEKASAPATAPIPSFSFGNAATSTSASSESKPRSLFGSSSNDSAKQPVPSFSFGGAKPVETSDAKKDIPSFTLNGSAESEPKRKYPTLVEPAPNPSGINSESSKTEKPAFSFSSGASSSFKFGEKPGAPSANGASAPDTVPASTPKPAFSFGKPAASGSEPDVKPAETKPFSFNAPSASSTAAPAPAKPAESKPFSFGGATAPASTTGGFKFSTSGAPVSSDESATNLKRRAENGDESNGGAKIPNSGLISGSKPSLFGSTTGSQPPLFGSIGDEKDSATTPVTGSTGPAGFSFGAPSAAKTDAVPALDLKQQTTSMTKTPSLFALVLQLHFLEPNQPVLKQMEMDQLHQAYFPVQSQ</sequence>
<organism evidence="2 3">
    <name type="scientific">Candida boidinii</name>
    <name type="common">Yeast</name>
    <dbReference type="NCBI Taxonomy" id="5477"/>
    <lineage>
        <taxon>Eukaryota</taxon>
        <taxon>Fungi</taxon>
        <taxon>Dikarya</taxon>
        <taxon>Ascomycota</taxon>
        <taxon>Saccharomycotina</taxon>
        <taxon>Pichiomycetes</taxon>
        <taxon>Pichiales</taxon>
        <taxon>Pichiaceae</taxon>
        <taxon>Ogataea</taxon>
        <taxon>Ogataea/Candida clade</taxon>
    </lineage>
</organism>
<feature type="compositionally biased region" description="Low complexity" evidence="1">
    <location>
        <begin position="791"/>
        <end position="831"/>
    </location>
</feature>
<feature type="compositionally biased region" description="Polar residues" evidence="1">
    <location>
        <begin position="343"/>
        <end position="363"/>
    </location>
</feature>
<protein>
    <submittedName>
        <fullName evidence="2">Unnamed protein product</fullName>
    </submittedName>
</protein>
<dbReference type="EMBL" id="BSXN01000243">
    <property type="protein sequence ID" value="GME67752.1"/>
    <property type="molecule type" value="Genomic_DNA"/>
</dbReference>